<dbReference type="InterPro" id="IPR029056">
    <property type="entry name" value="Ribokinase-like"/>
</dbReference>
<dbReference type="SUPFAM" id="SSF53613">
    <property type="entry name" value="Ribokinase-like"/>
    <property type="match status" value="1"/>
</dbReference>
<dbReference type="Gene3D" id="3.40.1190.20">
    <property type="match status" value="1"/>
</dbReference>
<accession>X1UB26</accession>
<protein>
    <recommendedName>
        <fullName evidence="2">Carbohydrate kinase PfkB domain-containing protein</fullName>
    </recommendedName>
</protein>
<dbReference type="AlphaFoldDB" id="X1UB26"/>
<sequence>MPKIKDAKIKHLSITRGNYIKALTQLTGFFSNQAAYSLVNLNDLVHIFADDRQFKVLFELMDKLASSVKLSFAPGVLHAIKELAILSPILNRTHLLFVNQREIRHLTGEDIIAGAESCLKQGCRMVVVTLGKGVTLELGRRTVTAVAYIRDAENEYAIEPSS</sequence>
<evidence type="ECO:0008006" key="2">
    <source>
        <dbReference type="Google" id="ProtNLM"/>
    </source>
</evidence>
<dbReference type="EMBL" id="BARW01022227">
    <property type="protein sequence ID" value="GAI97055.1"/>
    <property type="molecule type" value="Genomic_DNA"/>
</dbReference>
<organism evidence="1">
    <name type="scientific">marine sediment metagenome</name>
    <dbReference type="NCBI Taxonomy" id="412755"/>
    <lineage>
        <taxon>unclassified sequences</taxon>
        <taxon>metagenomes</taxon>
        <taxon>ecological metagenomes</taxon>
    </lineage>
</organism>
<name>X1UB26_9ZZZZ</name>
<gene>
    <name evidence="1" type="ORF">S12H4_37169</name>
</gene>
<comment type="caution">
    <text evidence="1">The sequence shown here is derived from an EMBL/GenBank/DDBJ whole genome shotgun (WGS) entry which is preliminary data.</text>
</comment>
<feature type="non-terminal residue" evidence="1">
    <location>
        <position position="162"/>
    </location>
</feature>
<evidence type="ECO:0000313" key="1">
    <source>
        <dbReference type="EMBL" id="GAI97055.1"/>
    </source>
</evidence>
<proteinExistence type="predicted"/>
<reference evidence="1" key="1">
    <citation type="journal article" date="2014" name="Front. Microbiol.">
        <title>High frequency of phylogenetically diverse reductive dehalogenase-homologous genes in deep subseafloor sedimentary metagenomes.</title>
        <authorList>
            <person name="Kawai M."/>
            <person name="Futagami T."/>
            <person name="Toyoda A."/>
            <person name="Takaki Y."/>
            <person name="Nishi S."/>
            <person name="Hori S."/>
            <person name="Arai W."/>
            <person name="Tsubouchi T."/>
            <person name="Morono Y."/>
            <person name="Uchiyama I."/>
            <person name="Ito T."/>
            <person name="Fujiyama A."/>
            <person name="Inagaki F."/>
            <person name="Takami H."/>
        </authorList>
    </citation>
    <scope>NUCLEOTIDE SEQUENCE</scope>
    <source>
        <strain evidence="1">Expedition CK06-06</strain>
    </source>
</reference>